<reference evidence="1 2" key="1">
    <citation type="submission" date="2020-01" db="EMBL/GenBank/DDBJ databases">
        <title>Draft genome sequence of Aspergillus udagawae IFM 46972.</title>
        <authorList>
            <person name="Takahashi H."/>
            <person name="Yaguchi T."/>
        </authorList>
    </citation>
    <scope>NUCLEOTIDE SEQUENCE [LARGE SCALE GENOMIC DNA]</scope>
    <source>
        <strain evidence="1 2">IFM 46972</strain>
    </source>
</reference>
<dbReference type="EMBL" id="BLKC01000030">
    <property type="protein sequence ID" value="GFF37111.1"/>
    <property type="molecule type" value="Genomic_DNA"/>
</dbReference>
<comment type="caution">
    <text evidence="1">The sequence shown here is derived from an EMBL/GenBank/DDBJ whole genome shotgun (WGS) entry which is preliminary data.</text>
</comment>
<evidence type="ECO:0000313" key="2">
    <source>
        <dbReference type="Proteomes" id="UP000465221"/>
    </source>
</evidence>
<organism evidence="1 2">
    <name type="scientific">Aspergillus udagawae</name>
    <dbReference type="NCBI Taxonomy" id="91492"/>
    <lineage>
        <taxon>Eukaryota</taxon>
        <taxon>Fungi</taxon>
        <taxon>Dikarya</taxon>
        <taxon>Ascomycota</taxon>
        <taxon>Pezizomycotina</taxon>
        <taxon>Eurotiomycetes</taxon>
        <taxon>Eurotiomycetidae</taxon>
        <taxon>Eurotiales</taxon>
        <taxon>Aspergillaceae</taxon>
        <taxon>Aspergillus</taxon>
        <taxon>Aspergillus subgen. Fumigati</taxon>
    </lineage>
</organism>
<dbReference type="Proteomes" id="UP000465221">
    <property type="component" value="Unassembled WGS sequence"/>
</dbReference>
<protein>
    <submittedName>
        <fullName evidence="1">Uncharacterized protein</fullName>
    </submittedName>
</protein>
<accession>A0A8H3NPW7</accession>
<gene>
    <name evidence="1" type="ORF">IFM46972_05115</name>
</gene>
<sequence length="129" mass="15102">MPRFSCKHRSSKSPEDLTSNDGIFACLCRHCHKTADQHRSRKLHRALMVRLGELNTMIDLVQNNRLDPATITLELHRLHAQRIEAKEQYRQDLVGLWKEYEKRWGIRGVAYWLGEVDTWAKDASEDLSC</sequence>
<proteinExistence type="predicted"/>
<evidence type="ECO:0000313" key="1">
    <source>
        <dbReference type="EMBL" id="GFF37111.1"/>
    </source>
</evidence>
<name>A0A8H3NPW7_9EURO</name>
<dbReference type="AlphaFoldDB" id="A0A8H3NPW7"/>